<organism evidence="2 3">
    <name type="scientific">Planomonospora venezuelensis</name>
    <dbReference type="NCBI Taxonomy" id="1999"/>
    <lineage>
        <taxon>Bacteria</taxon>
        <taxon>Bacillati</taxon>
        <taxon>Actinomycetota</taxon>
        <taxon>Actinomycetes</taxon>
        <taxon>Streptosporangiales</taxon>
        <taxon>Streptosporangiaceae</taxon>
        <taxon>Planomonospora</taxon>
    </lineage>
</organism>
<reference evidence="2 3" key="1">
    <citation type="submission" date="2020-08" db="EMBL/GenBank/DDBJ databases">
        <title>Genomic Encyclopedia of Type Strains, Phase III (KMG-III): the genomes of soil and plant-associated and newly described type strains.</title>
        <authorList>
            <person name="Whitman W."/>
        </authorList>
    </citation>
    <scope>NUCLEOTIDE SEQUENCE [LARGE SCALE GENOMIC DNA]</scope>
    <source>
        <strain evidence="2 3">CECT 3303</strain>
    </source>
</reference>
<evidence type="ECO:0008006" key="4">
    <source>
        <dbReference type="Google" id="ProtNLM"/>
    </source>
</evidence>
<feature type="chain" id="PRO_5038644927" description="PknH-like extracellular domain-containing protein" evidence="1">
    <location>
        <begin position="30"/>
        <end position="244"/>
    </location>
</feature>
<keyword evidence="3" id="KW-1185">Reference proteome</keyword>
<dbReference type="Proteomes" id="UP000562352">
    <property type="component" value="Unassembled WGS sequence"/>
</dbReference>
<sequence>MNDVPDRRRRVWPVLVAASALTLLCAAVAGVAASAAGAELTRGPSAAELRRASAEEVARRWRTWPAGRIFPETVRYSAEQGGAERARRVGISPETGCDPAVDARLRAPLRRAGCRAVLRATYLDALQGLVVTVGVAAFPDDRSAAAARAALPRGGRPSPGLRALAFRGTVTDRFTPAGRQTFSARRSGPYVVMVTVGRTDGRPARAAGEQRPTMFAFADDIAAQILAALSTPASPDCGSREWRC</sequence>
<gene>
    <name evidence="2" type="ORF">FHS22_002200</name>
</gene>
<evidence type="ECO:0000256" key="1">
    <source>
        <dbReference type="SAM" id="SignalP"/>
    </source>
</evidence>
<dbReference type="EMBL" id="JACHJJ010000005">
    <property type="protein sequence ID" value="MBB5962932.1"/>
    <property type="molecule type" value="Genomic_DNA"/>
</dbReference>
<keyword evidence="1" id="KW-0732">Signal</keyword>
<accession>A0A841CWZ6</accession>
<comment type="caution">
    <text evidence="2">The sequence shown here is derived from an EMBL/GenBank/DDBJ whole genome shotgun (WGS) entry which is preliminary data.</text>
</comment>
<proteinExistence type="predicted"/>
<name>A0A841CWZ6_PLAVE</name>
<evidence type="ECO:0000313" key="3">
    <source>
        <dbReference type="Proteomes" id="UP000562352"/>
    </source>
</evidence>
<protein>
    <recommendedName>
        <fullName evidence="4">PknH-like extracellular domain-containing protein</fullName>
    </recommendedName>
</protein>
<evidence type="ECO:0000313" key="2">
    <source>
        <dbReference type="EMBL" id="MBB5962932.1"/>
    </source>
</evidence>
<dbReference type="RefSeq" id="WP_338047701.1">
    <property type="nucleotide sequence ID" value="NZ_BAAAWZ010000001.1"/>
</dbReference>
<feature type="signal peptide" evidence="1">
    <location>
        <begin position="1"/>
        <end position="29"/>
    </location>
</feature>
<dbReference type="AlphaFoldDB" id="A0A841CWZ6"/>